<dbReference type="SUPFAM" id="SSF117281">
    <property type="entry name" value="Kelch motif"/>
    <property type="match status" value="1"/>
</dbReference>
<keyword evidence="1" id="KW-0880">Kelch repeat</keyword>
<dbReference type="Gene3D" id="2.120.10.80">
    <property type="entry name" value="Kelch-type beta propeller"/>
    <property type="match status" value="2"/>
</dbReference>
<proteinExistence type="predicted"/>
<reference evidence="4" key="2">
    <citation type="submission" date="2017-10" db="EMBL/GenBank/DDBJ databases">
        <title>Ladona fulva Genome sequencing and assembly.</title>
        <authorList>
            <person name="Murali S."/>
            <person name="Richards S."/>
            <person name="Bandaranaike D."/>
            <person name="Bellair M."/>
            <person name="Blankenburg K."/>
            <person name="Chao H."/>
            <person name="Dinh H."/>
            <person name="Doddapaneni H."/>
            <person name="Dugan-Rocha S."/>
            <person name="Elkadiri S."/>
            <person name="Gnanaolivu R."/>
            <person name="Hernandez B."/>
            <person name="Skinner E."/>
            <person name="Javaid M."/>
            <person name="Lee S."/>
            <person name="Li M."/>
            <person name="Ming W."/>
            <person name="Munidasa M."/>
            <person name="Muniz J."/>
            <person name="Nguyen L."/>
            <person name="Hughes D."/>
            <person name="Osuji N."/>
            <person name="Pu L.-L."/>
            <person name="Puazo M."/>
            <person name="Qu C."/>
            <person name="Quiroz J."/>
            <person name="Raj R."/>
            <person name="Weissenberger G."/>
            <person name="Xin Y."/>
            <person name="Zou X."/>
            <person name="Han Y."/>
            <person name="Worley K."/>
            <person name="Muzny D."/>
            <person name="Gibbs R."/>
        </authorList>
    </citation>
    <scope>NUCLEOTIDE SEQUENCE</scope>
    <source>
        <strain evidence="4">Sampled in the wild</strain>
    </source>
</reference>
<dbReference type="Pfam" id="PF01344">
    <property type="entry name" value="Kelch_1"/>
    <property type="match status" value="3"/>
</dbReference>
<evidence type="ECO:0000259" key="3">
    <source>
        <dbReference type="Pfam" id="PF07707"/>
    </source>
</evidence>
<dbReference type="Gene3D" id="1.25.40.420">
    <property type="match status" value="1"/>
</dbReference>
<evidence type="ECO:0000256" key="1">
    <source>
        <dbReference type="ARBA" id="ARBA00022441"/>
    </source>
</evidence>
<evidence type="ECO:0000313" key="5">
    <source>
        <dbReference type="Proteomes" id="UP000792457"/>
    </source>
</evidence>
<dbReference type="OrthoDB" id="45365at2759"/>
<dbReference type="PANTHER" id="PTHR45632">
    <property type="entry name" value="LD33804P"/>
    <property type="match status" value="1"/>
</dbReference>
<evidence type="ECO:0000256" key="2">
    <source>
        <dbReference type="SAM" id="MobiDB-lite"/>
    </source>
</evidence>
<name>A0A8K0KBL5_LADFU</name>
<gene>
    <name evidence="4" type="ORF">J437_LFUL011830</name>
</gene>
<organism evidence="4 5">
    <name type="scientific">Ladona fulva</name>
    <name type="common">Scarce chaser dragonfly</name>
    <name type="synonym">Libellula fulva</name>
    <dbReference type="NCBI Taxonomy" id="123851"/>
    <lineage>
        <taxon>Eukaryota</taxon>
        <taxon>Metazoa</taxon>
        <taxon>Ecdysozoa</taxon>
        <taxon>Arthropoda</taxon>
        <taxon>Hexapoda</taxon>
        <taxon>Insecta</taxon>
        <taxon>Pterygota</taxon>
        <taxon>Palaeoptera</taxon>
        <taxon>Odonata</taxon>
        <taxon>Epiprocta</taxon>
        <taxon>Anisoptera</taxon>
        <taxon>Libelluloidea</taxon>
        <taxon>Libellulidae</taxon>
        <taxon>Ladona</taxon>
    </lineage>
</organism>
<dbReference type="GO" id="GO:0016567">
    <property type="term" value="P:protein ubiquitination"/>
    <property type="evidence" value="ECO:0007669"/>
    <property type="project" value="UniProtKB-UniPathway"/>
</dbReference>
<dbReference type="AlphaFoldDB" id="A0A8K0KBL5"/>
<protein>
    <recommendedName>
        <fullName evidence="3">BACK domain-containing protein</fullName>
    </recommendedName>
</protein>
<dbReference type="UniPathway" id="UPA00143"/>
<dbReference type="InterPro" id="IPR006652">
    <property type="entry name" value="Kelch_1"/>
</dbReference>
<dbReference type="InterPro" id="IPR015915">
    <property type="entry name" value="Kelch-typ_b-propeller"/>
</dbReference>
<sequence length="354" mass="38707">MIQEVEDLISSTELNVPSEEMVFLAVLNWLKHDLSKREQYLAQLMRHIRLALTGRSFLMSQVEGEALVRRGGAEVRELVLEAMKYHLLPEQRAALATPRTTHRRPQGTRPYLFSVGGGNLFATHNECERYSPRTDRWYPIAPMLYRRSRTGVTAIGHLLYVVGGYDGATDLATAECYNPLSNQWIPVTPMGTKRSCLEKCIYAVGGFDSSNYQASVERLDPREGRWITLPAMSSRRSSSGVAAISGEEGGGGAAVYCVGGNDGTMFGGNDGSSSLSSVERYDPRTNKWAMAAPMLARRNSVAAAALDCLFSGNSRDRGQGGSDNEGDNDAFNEWEEDEAERGNNATSSGGKSSI</sequence>
<reference evidence="4" key="1">
    <citation type="submission" date="2013-04" db="EMBL/GenBank/DDBJ databases">
        <authorList>
            <person name="Qu J."/>
            <person name="Murali S.C."/>
            <person name="Bandaranaike D."/>
            <person name="Bellair M."/>
            <person name="Blankenburg K."/>
            <person name="Chao H."/>
            <person name="Dinh H."/>
            <person name="Doddapaneni H."/>
            <person name="Downs B."/>
            <person name="Dugan-Rocha S."/>
            <person name="Elkadiri S."/>
            <person name="Gnanaolivu R.D."/>
            <person name="Hernandez B."/>
            <person name="Javaid M."/>
            <person name="Jayaseelan J.C."/>
            <person name="Lee S."/>
            <person name="Li M."/>
            <person name="Ming W."/>
            <person name="Munidasa M."/>
            <person name="Muniz J."/>
            <person name="Nguyen L."/>
            <person name="Ongeri F."/>
            <person name="Osuji N."/>
            <person name="Pu L.-L."/>
            <person name="Puazo M."/>
            <person name="Qu C."/>
            <person name="Quiroz J."/>
            <person name="Raj R."/>
            <person name="Weissenberger G."/>
            <person name="Xin Y."/>
            <person name="Zou X."/>
            <person name="Han Y."/>
            <person name="Richards S."/>
            <person name="Worley K."/>
            <person name="Muzny D."/>
            <person name="Gibbs R."/>
        </authorList>
    </citation>
    <scope>NUCLEOTIDE SEQUENCE</scope>
    <source>
        <strain evidence="4">Sampled in the wild</strain>
    </source>
</reference>
<dbReference type="SMART" id="SM00612">
    <property type="entry name" value="Kelch"/>
    <property type="match status" value="4"/>
</dbReference>
<feature type="compositionally biased region" description="Polar residues" evidence="2">
    <location>
        <begin position="343"/>
        <end position="354"/>
    </location>
</feature>
<feature type="domain" description="BACK" evidence="3">
    <location>
        <begin position="3"/>
        <end position="62"/>
    </location>
</feature>
<dbReference type="Pfam" id="PF07707">
    <property type="entry name" value="BACK"/>
    <property type="match status" value="1"/>
</dbReference>
<dbReference type="PANTHER" id="PTHR45632:SF26">
    <property type="entry name" value="BTB DOMAIN-CONTAINING PROTEIN"/>
    <property type="match status" value="1"/>
</dbReference>
<feature type="compositionally biased region" description="Acidic residues" evidence="2">
    <location>
        <begin position="324"/>
        <end position="339"/>
    </location>
</feature>
<dbReference type="Proteomes" id="UP000792457">
    <property type="component" value="Unassembled WGS sequence"/>
</dbReference>
<dbReference type="InterPro" id="IPR011705">
    <property type="entry name" value="BACK"/>
</dbReference>
<accession>A0A8K0KBL5</accession>
<dbReference type="EMBL" id="KZ308537">
    <property type="protein sequence ID" value="KAG8231161.1"/>
    <property type="molecule type" value="Genomic_DNA"/>
</dbReference>
<keyword evidence="5" id="KW-1185">Reference proteome</keyword>
<dbReference type="PRINTS" id="PR00501">
    <property type="entry name" value="KELCHREPEAT"/>
</dbReference>
<feature type="region of interest" description="Disordered" evidence="2">
    <location>
        <begin position="312"/>
        <end position="354"/>
    </location>
</feature>
<evidence type="ECO:0000313" key="4">
    <source>
        <dbReference type="EMBL" id="KAG8231161.1"/>
    </source>
</evidence>
<comment type="caution">
    <text evidence="4">The sequence shown here is derived from an EMBL/GenBank/DDBJ whole genome shotgun (WGS) entry which is preliminary data.</text>
</comment>